<dbReference type="AlphaFoldDB" id="A0A5D3BSC9"/>
<feature type="region of interest" description="Disordered" evidence="1">
    <location>
        <begin position="1"/>
        <end position="20"/>
    </location>
</feature>
<dbReference type="EMBL" id="SSTD01015999">
    <property type="protein sequence ID" value="TYK01908.1"/>
    <property type="molecule type" value="Genomic_DNA"/>
</dbReference>
<reference evidence="5 6" key="1">
    <citation type="submission" date="2019-08" db="EMBL/GenBank/DDBJ databases">
        <title>Draft genome sequences of two oriental melons (Cucumis melo L. var makuwa).</title>
        <authorList>
            <person name="Kwon S.-Y."/>
        </authorList>
    </citation>
    <scope>NUCLEOTIDE SEQUENCE [LARGE SCALE GENOMIC DNA]</scope>
    <source>
        <strain evidence="6">cv. Chang Bougi</strain>
        <strain evidence="5">cv. SW 3</strain>
        <tissue evidence="4">Leaf</tissue>
    </source>
</reference>
<evidence type="ECO:0000313" key="6">
    <source>
        <dbReference type="Proteomes" id="UP000321947"/>
    </source>
</evidence>
<proteinExistence type="predicted"/>
<keyword evidence="2" id="KW-0472">Membrane</keyword>
<evidence type="ECO:0000313" key="5">
    <source>
        <dbReference type="Proteomes" id="UP000321393"/>
    </source>
</evidence>
<evidence type="ECO:0000313" key="3">
    <source>
        <dbReference type="EMBL" id="KAA0052354.1"/>
    </source>
</evidence>
<comment type="caution">
    <text evidence="4">The sequence shown here is derived from an EMBL/GenBank/DDBJ whole genome shotgun (WGS) entry which is preliminary data.</text>
</comment>
<feature type="transmembrane region" description="Helical" evidence="2">
    <location>
        <begin position="71"/>
        <end position="93"/>
    </location>
</feature>
<dbReference type="OrthoDB" id="910577at2759"/>
<gene>
    <name evidence="4" type="ORF">E5676_scaffold113G001760</name>
    <name evidence="3" type="ORF">E6C27_scaffold207G001960</name>
</gene>
<evidence type="ECO:0000256" key="2">
    <source>
        <dbReference type="SAM" id="Phobius"/>
    </source>
</evidence>
<evidence type="ECO:0000313" key="4">
    <source>
        <dbReference type="EMBL" id="TYK01908.1"/>
    </source>
</evidence>
<keyword evidence="2" id="KW-1133">Transmembrane helix</keyword>
<name>A0A5D3BSC9_CUCMM</name>
<protein>
    <submittedName>
        <fullName evidence="3 4">Mitochondrial protein</fullName>
    </submittedName>
</protein>
<dbReference type="Proteomes" id="UP000321393">
    <property type="component" value="Unassembled WGS sequence"/>
</dbReference>
<sequence>MFTMRPQPRGSSSSSSSMLPLREDHHLQCGCSREDLLHLQYSAAETIIIIFNTHNQDDHHLHIQYGAIETIIISIFILNTITINRIIIFIFNVVAADRIIIFIFNAIEVDRIIIFIFNAQLKSIELSSPSLMWLKSIGSSSYICCSRYVGVDLLLHLQSSLAMQLYRDAHCFDFLDHWPSLDNNSILFRLSMEIPLFERKNAWVLQSSIHNEAPNSERALTLGHRLIEGQMRWGAMTKVPREFSLLTATGNG</sequence>
<accession>A0A5D3BSC9</accession>
<organism evidence="4 6">
    <name type="scientific">Cucumis melo var. makuwa</name>
    <name type="common">Oriental melon</name>
    <dbReference type="NCBI Taxonomy" id="1194695"/>
    <lineage>
        <taxon>Eukaryota</taxon>
        <taxon>Viridiplantae</taxon>
        <taxon>Streptophyta</taxon>
        <taxon>Embryophyta</taxon>
        <taxon>Tracheophyta</taxon>
        <taxon>Spermatophyta</taxon>
        <taxon>Magnoliopsida</taxon>
        <taxon>eudicotyledons</taxon>
        <taxon>Gunneridae</taxon>
        <taxon>Pentapetalae</taxon>
        <taxon>rosids</taxon>
        <taxon>fabids</taxon>
        <taxon>Cucurbitales</taxon>
        <taxon>Cucurbitaceae</taxon>
        <taxon>Benincaseae</taxon>
        <taxon>Cucumis</taxon>
    </lineage>
</organism>
<keyword evidence="2" id="KW-0812">Transmembrane</keyword>
<dbReference type="EMBL" id="SSTE01010863">
    <property type="protein sequence ID" value="KAA0052354.1"/>
    <property type="molecule type" value="Genomic_DNA"/>
</dbReference>
<dbReference type="Proteomes" id="UP000321947">
    <property type="component" value="Unassembled WGS sequence"/>
</dbReference>
<evidence type="ECO:0000256" key="1">
    <source>
        <dbReference type="SAM" id="MobiDB-lite"/>
    </source>
</evidence>